<evidence type="ECO:0000256" key="12">
    <source>
        <dbReference type="RuleBase" id="RU003484"/>
    </source>
</evidence>
<feature type="transmembrane region" description="Helical" evidence="10">
    <location>
        <begin position="181"/>
        <end position="199"/>
    </location>
</feature>
<evidence type="ECO:0000256" key="7">
    <source>
        <dbReference type="ARBA" id="ARBA00023010"/>
    </source>
</evidence>
<name>D1C2M5_SPHTD</name>
<dbReference type="GO" id="GO:0006605">
    <property type="term" value="P:protein targeting"/>
    <property type="evidence" value="ECO:0007669"/>
    <property type="project" value="UniProtKB-UniRule"/>
</dbReference>
<dbReference type="PANTHER" id="PTHR10906">
    <property type="entry name" value="SECY/SEC61-ALPHA FAMILY MEMBER"/>
    <property type="match status" value="1"/>
</dbReference>
<evidence type="ECO:0000256" key="1">
    <source>
        <dbReference type="ARBA" id="ARBA00004141"/>
    </source>
</evidence>
<dbReference type="InterPro" id="IPR026593">
    <property type="entry name" value="SecY"/>
</dbReference>
<dbReference type="OrthoDB" id="9809248at2"/>
<keyword evidence="4 10" id="KW-0812">Transmembrane</keyword>
<dbReference type="STRING" id="479434.Sthe_1056"/>
<dbReference type="PIRSF" id="PIRSF004557">
    <property type="entry name" value="SecY"/>
    <property type="match status" value="1"/>
</dbReference>
<evidence type="ECO:0000256" key="10">
    <source>
        <dbReference type="HAMAP-Rule" id="MF_01465"/>
    </source>
</evidence>
<keyword evidence="15" id="KW-1185">Reference proteome</keyword>
<accession>D1C2M5</accession>
<dbReference type="SUPFAM" id="SSF103491">
    <property type="entry name" value="Preprotein translocase SecY subunit"/>
    <property type="match status" value="1"/>
</dbReference>
<keyword evidence="3 10" id="KW-0813">Transport</keyword>
<keyword evidence="10" id="KW-1003">Cell membrane</keyword>
<dbReference type="HOGENOM" id="CLU_030313_0_0_0"/>
<dbReference type="GO" id="GO:0065002">
    <property type="term" value="P:intracellular protein transmembrane transport"/>
    <property type="evidence" value="ECO:0007669"/>
    <property type="project" value="UniProtKB-UniRule"/>
</dbReference>
<keyword evidence="5 10" id="KW-0653">Protein transport</keyword>
<reference evidence="14 15" key="2">
    <citation type="journal article" date="2010" name="Stand. Genomic Sci.">
        <title>Complete genome sequence of Desulfohalobium retbaense type strain (HR(100)).</title>
        <authorList>
            <person name="Spring S."/>
            <person name="Nolan M."/>
            <person name="Lapidus A."/>
            <person name="Glavina Del Rio T."/>
            <person name="Copeland A."/>
            <person name="Tice H."/>
            <person name="Cheng J.F."/>
            <person name="Lucas S."/>
            <person name="Land M."/>
            <person name="Chen F."/>
            <person name="Bruce D."/>
            <person name="Goodwin L."/>
            <person name="Pitluck S."/>
            <person name="Ivanova N."/>
            <person name="Mavromatis K."/>
            <person name="Mikhailova N."/>
            <person name="Pati A."/>
            <person name="Chen A."/>
            <person name="Palaniappan K."/>
            <person name="Hauser L."/>
            <person name="Chang Y.J."/>
            <person name="Jeffries C.D."/>
            <person name="Munk C."/>
            <person name="Kiss H."/>
            <person name="Chain P."/>
            <person name="Han C."/>
            <person name="Brettin T."/>
            <person name="Detter J.C."/>
            <person name="Schuler E."/>
            <person name="Goker M."/>
            <person name="Rohde M."/>
            <person name="Bristow J."/>
            <person name="Eisen J.A."/>
            <person name="Markowitz V."/>
            <person name="Hugenholtz P."/>
            <person name="Kyrpides N.C."/>
            <person name="Klenk H.P."/>
        </authorList>
    </citation>
    <scope>NUCLEOTIDE SEQUENCE [LARGE SCALE GENOMIC DNA]</scope>
    <source>
        <strain evidence="15">ATCC 49802 / DSM 20745 / S 6022</strain>
    </source>
</reference>
<protein>
    <recommendedName>
        <fullName evidence="9 10">Protein translocase subunit SecY</fullName>
    </recommendedName>
</protein>
<dbReference type="EMBL" id="CP001823">
    <property type="protein sequence ID" value="ACZ38492.1"/>
    <property type="molecule type" value="Genomic_DNA"/>
</dbReference>
<dbReference type="GO" id="GO:0005886">
    <property type="term" value="C:plasma membrane"/>
    <property type="evidence" value="ECO:0007669"/>
    <property type="project" value="UniProtKB-SubCell"/>
</dbReference>
<organism evidence="14 15">
    <name type="scientific">Sphaerobacter thermophilus (strain ATCC 49802 / DSM 20745 / KCCM 41009 / NCIMB 13125 / S 6022)</name>
    <dbReference type="NCBI Taxonomy" id="479434"/>
    <lineage>
        <taxon>Bacteria</taxon>
        <taxon>Pseudomonadati</taxon>
        <taxon>Thermomicrobiota</taxon>
        <taxon>Thermomicrobia</taxon>
        <taxon>Sphaerobacterales</taxon>
        <taxon>Sphaerobacterineae</taxon>
        <taxon>Sphaerobacteraceae</taxon>
        <taxon>Sphaerobacter</taxon>
    </lineage>
</organism>
<dbReference type="FunFam" id="1.10.3370.10:FF:000001">
    <property type="entry name" value="Preprotein translocase subunit SecY"/>
    <property type="match status" value="1"/>
</dbReference>
<dbReference type="PROSITE" id="PS00755">
    <property type="entry name" value="SECY_1"/>
    <property type="match status" value="1"/>
</dbReference>
<dbReference type="PROSITE" id="PS00756">
    <property type="entry name" value="SECY_2"/>
    <property type="match status" value="1"/>
</dbReference>
<evidence type="ECO:0000256" key="6">
    <source>
        <dbReference type="ARBA" id="ARBA00022989"/>
    </source>
</evidence>
<keyword evidence="7 10" id="KW-0811">Translocation</keyword>
<dbReference type="RefSeq" id="WP_012871539.1">
    <property type="nucleotide sequence ID" value="NC_013523.1"/>
</dbReference>
<evidence type="ECO:0000256" key="13">
    <source>
        <dbReference type="RuleBase" id="RU004349"/>
    </source>
</evidence>
<proteinExistence type="inferred from homology"/>
<evidence type="ECO:0000313" key="14">
    <source>
        <dbReference type="EMBL" id="ACZ38492.1"/>
    </source>
</evidence>
<gene>
    <name evidence="10" type="primary">secY</name>
    <name evidence="14" type="ordered locus">Sthe_1056</name>
</gene>
<feature type="transmembrane region" description="Helical" evidence="10">
    <location>
        <begin position="115"/>
        <end position="137"/>
    </location>
</feature>
<evidence type="ECO:0000256" key="8">
    <source>
        <dbReference type="ARBA" id="ARBA00023136"/>
    </source>
</evidence>
<dbReference type="InParanoid" id="D1C2M5"/>
<feature type="transmembrane region" description="Helical" evidence="10">
    <location>
        <begin position="268"/>
        <end position="288"/>
    </location>
</feature>
<evidence type="ECO:0000256" key="9">
    <source>
        <dbReference type="ARBA" id="ARBA00039733"/>
    </source>
</evidence>
<evidence type="ECO:0000256" key="4">
    <source>
        <dbReference type="ARBA" id="ARBA00022692"/>
    </source>
</evidence>
<dbReference type="KEGG" id="sti:Sthe_1056"/>
<dbReference type="FunCoup" id="D1C2M5">
    <property type="interactions" value="498"/>
</dbReference>
<dbReference type="AlphaFoldDB" id="D1C2M5"/>
<evidence type="ECO:0000256" key="3">
    <source>
        <dbReference type="ARBA" id="ARBA00022448"/>
    </source>
</evidence>
<keyword evidence="6 10" id="KW-1133">Transmembrane helix</keyword>
<dbReference type="GO" id="GO:0043952">
    <property type="term" value="P:protein transport by the Sec complex"/>
    <property type="evidence" value="ECO:0007669"/>
    <property type="project" value="UniProtKB-UniRule"/>
</dbReference>
<dbReference type="InterPro" id="IPR030659">
    <property type="entry name" value="SecY_CS"/>
</dbReference>
<keyword evidence="8 10" id="KW-0472">Membrane</keyword>
<dbReference type="Gene3D" id="1.10.3370.10">
    <property type="entry name" value="SecY subunit domain"/>
    <property type="match status" value="1"/>
</dbReference>
<comment type="function">
    <text evidence="10 11">The central subunit of the protein translocation channel SecYEG. Consists of two halves formed by TMs 1-5 and 6-10. These two domains form a lateral gate at the front which open onto the bilayer between TMs 2 and 7, and are clamped together by SecE at the back. The channel is closed by both a pore ring composed of hydrophobic SecY resides and a short helix (helix 2A) on the extracellular side of the membrane which forms a plug. The plug probably moves laterally to allow the channel to open. The ring and the pore may move independently.</text>
</comment>
<feature type="transmembrane region" description="Helical" evidence="10">
    <location>
        <begin position="59"/>
        <end position="79"/>
    </location>
</feature>
<evidence type="ECO:0000256" key="5">
    <source>
        <dbReference type="ARBA" id="ARBA00022927"/>
    </source>
</evidence>
<comment type="subunit">
    <text evidence="10">Component of the Sec protein translocase complex. Heterotrimer consisting of SecY, SecE and SecG subunits. The heterotrimers can form oligomers, although 1 heterotrimer is thought to be able to translocate proteins. Interacts with the ribosome. Interacts with SecDF, and other proteins may be involved. Interacts with SecA.</text>
</comment>
<feature type="transmembrane region" description="Helical" evidence="10">
    <location>
        <begin position="18"/>
        <end position="39"/>
    </location>
</feature>
<evidence type="ECO:0000256" key="2">
    <source>
        <dbReference type="ARBA" id="ARBA00005751"/>
    </source>
</evidence>
<dbReference type="PRINTS" id="PR00303">
    <property type="entry name" value="SECYTRNLCASE"/>
</dbReference>
<evidence type="ECO:0000256" key="11">
    <source>
        <dbReference type="RuleBase" id="RU000537"/>
    </source>
</evidence>
<dbReference type="HAMAP" id="MF_01465">
    <property type="entry name" value="SecY"/>
    <property type="match status" value="1"/>
</dbReference>
<feature type="transmembrane region" description="Helical" evidence="10">
    <location>
        <begin position="312"/>
        <end position="334"/>
    </location>
</feature>
<dbReference type="eggNOG" id="COG0201">
    <property type="taxonomic scope" value="Bacteria"/>
</dbReference>
<feature type="transmembrane region" description="Helical" evidence="10">
    <location>
        <begin position="211"/>
        <end position="231"/>
    </location>
</feature>
<dbReference type="NCBIfam" id="TIGR00967">
    <property type="entry name" value="3a0501s007"/>
    <property type="match status" value="1"/>
</dbReference>
<evidence type="ECO:0000313" key="15">
    <source>
        <dbReference type="Proteomes" id="UP000002027"/>
    </source>
</evidence>
<dbReference type="Proteomes" id="UP000002027">
    <property type="component" value="Chromosome 1"/>
</dbReference>
<dbReference type="InterPro" id="IPR002208">
    <property type="entry name" value="SecY/SEC61-alpha"/>
</dbReference>
<dbReference type="Pfam" id="PF00344">
    <property type="entry name" value="SecY"/>
    <property type="match status" value="1"/>
</dbReference>
<sequence length="432" mass="47060">MLEAAINAFRIPELRRKILFTVGILVLFRFIATIPVPGVDREVLQQLLEQNQLLGMLNLFSGSTLANFSILAMGVYPYITASIIMQLLTPIIPRLEELSREGQQGRNRINHYTHWLTVPLALLQGYGQAVLMANAGVLSDFGLFNADTALRSISILLVMTAGTVFLVWLGELITENGIGNGVSIIIFGGIVASLPQSVANLIGGGTATQNVLGTVGFILIGLITIVGIVLLNEGVRRIPVQHAKRIRRGRVYGGGSTYIPLKVNSAGMIPLIFAISIMVFPGMIANFLQTSDRDWVRNLAGSVATAFNPNGLLYQVIYFVMVVAFTYFYTMVLFQQQNIAENLQKQGAFIPGVRPGRNTEAYLTRVLMRITLVGALSLGVVAVLPYIAAQITGVTTLFLGATSLLIVVGVAIDTMRQLEAQLMMRNYEGFLR</sequence>
<reference evidence="15" key="1">
    <citation type="submission" date="2009-11" db="EMBL/GenBank/DDBJ databases">
        <title>The complete chromosome 1 of Sphaerobacter thermophilus DSM 20745.</title>
        <authorList>
            <person name="Lucas S."/>
            <person name="Copeland A."/>
            <person name="Lapidus A."/>
            <person name="Glavina del Rio T."/>
            <person name="Dalin E."/>
            <person name="Tice H."/>
            <person name="Bruce D."/>
            <person name="Goodwin L."/>
            <person name="Pitluck S."/>
            <person name="Kyrpides N."/>
            <person name="Mavromatis K."/>
            <person name="Ivanova N."/>
            <person name="Mikhailova N."/>
            <person name="LaButti K.M."/>
            <person name="Clum A."/>
            <person name="Sun H.I."/>
            <person name="Brettin T."/>
            <person name="Detter J.C."/>
            <person name="Han C."/>
            <person name="Larimer F."/>
            <person name="Land M."/>
            <person name="Hauser L."/>
            <person name="Markowitz V."/>
            <person name="Cheng J.F."/>
            <person name="Hugenholtz P."/>
            <person name="Woyke T."/>
            <person name="Wu D."/>
            <person name="Steenblock K."/>
            <person name="Schneider S."/>
            <person name="Pukall R."/>
            <person name="Goeker M."/>
            <person name="Klenk H.P."/>
            <person name="Eisen J.A."/>
        </authorList>
    </citation>
    <scope>NUCLEOTIDE SEQUENCE [LARGE SCALE GENOMIC DNA]</scope>
    <source>
        <strain evidence="15">ATCC 49802 / DSM 20745 / S 6022</strain>
    </source>
</reference>
<comment type="subcellular location">
    <subcellularLocation>
        <location evidence="10">Cell membrane</location>
        <topology evidence="10">Multi-pass membrane protein</topology>
    </subcellularLocation>
    <subcellularLocation>
        <location evidence="1 12">Membrane</location>
        <topology evidence="1 12">Multi-pass membrane protein</topology>
    </subcellularLocation>
</comment>
<feature type="transmembrane region" description="Helical" evidence="10">
    <location>
        <begin position="394"/>
        <end position="415"/>
    </location>
</feature>
<dbReference type="InterPro" id="IPR023201">
    <property type="entry name" value="SecY_dom_sf"/>
</dbReference>
<feature type="transmembrane region" description="Helical" evidence="10">
    <location>
        <begin position="366"/>
        <end position="388"/>
    </location>
</feature>
<comment type="similarity">
    <text evidence="2 10 13">Belongs to the SecY/SEC61-alpha family.</text>
</comment>
<feature type="transmembrane region" description="Helical" evidence="10">
    <location>
        <begin position="149"/>
        <end position="169"/>
    </location>
</feature>